<reference evidence="4 5" key="1">
    <citation type="submission" date="2018-05" db="EMBL/GenBank/DDBJ databases">
        <title>Reference genomes for bee gut microbiota database.</title>
        <authorList>
            <person name="Ellegaard K.M."/>
        </authorList>
    </citation>
    <scope>NUCLEOTIDE SEQUENCE [LARGE SCALE GENOMIC DNA]</scope>
    <source>
        <strain evidence="4 5">ESL0172</strain>
    </source>
</reference>
<comment type="caution">
    <text evidence="4">The sequence shown here is derived from an EMBL/GenBank/DDBJ whole genome shotgun (WGS) entry which is preliminary data.</text>
</comment>
<dbReference type="AlphaFoldDB" id="A0A2V4DPW1"/>
<dbReference type="RefSeq" id="WP_110447080.1">
    <property type="nucleotide sequence ID" value="NZ_CP132381.1"/>
</dbReference>
<evidence type="ECO:0000256" key="2">
    <source>
        <dbReference type="ARBA" id="ARBA00022908"/>
    </source>
</evidence>
<dbReference type="GO" id="GO:0015074">
    <property type="term" value="P:DNA integration"/>
    <property type="evidence" value="ECO:0007669"/>
    <property type="project" value="UniProtKB-KW"/>
</dbReference>
<proteinExistence type="inferred from homology"/>
<name>A0A2V4DPW1_9GAMM</name>
<dbReference type="EMBL" id="QGLO01000004">
    <property type="protein sequence ID" value="PXY91064.1"/>
    <property type="molecule type" value="Genomic_DNA"/>
</dbReference>
<dbReference type="Pfam" id="PF13356">
    <property type="entry name" value="Arm-DNA-bind_3"/>
    <property type="match status" value="1"/>
</dbReference>
<dbReference type="PANTHER" id="PTHR30629">
    <property type="entry name" value="PROPHAGE INTEGRASE"/>
    <property type="match status" value="1"/>
</dbReference>
<dbReference type="Gene3D" id="3.30.160.390">
    <property type="entry name" value="Integrase, DNA-binding domain"/>
    <property type="match status" value="1"/>
</dbReference>
<sequence>MGRKTHPLTDTQIKTAKPRDKDYSLFDGGGMYLLVKSNNSKIWRFKYTRPYTKKGALISFGSYPEVSLQQTRKQRDEARELIK</sequence>
<evidence type="ECO:0000313" key="4">
    <source>
        <dbReference type="EMBL" id="PXY91064.1"/>
    </source>
</evidence>
<organism evidence="4 5">
    <name type="scientific">Gilliamella apis</name>
    <dbReference type="NCBI Taxonomy" id="1970738"/>
    <lineage>
        <taxon>Bacteria</taxon>
        <taxon>Pseudomonadati</taxon>
        <taxon>Pseudomonadota</taxon>
        <taxon>Gammaproteobacteria</taxon>
        <taxon>Orbales</taxon>
        <taxon>Orbaceae</taxon>
        <taxon>Gilliamella</taxon>
    </lineage>
</organism>
<dbReference type="InterPro" id="IPR038488">
    <property type="entry name" value="Integrase_DNA-bd_sf"/>
</dbReference>
<protein>
    <recommendedName>
        <fullName evidence="3">Integrase DNA-binding domain-containing protein</fullName>
    </recommendedName>
</protein>
<dbReference type="Proteomes" id="UP000247673">
    <property type="component" value="Unassembled WGS sequence"/>
</dbReference>
<feature type="domain" description="Integrase DNA-binding" evidence="3">
    <location>
        <begin position="8"/>
        <end position="82"/>
    </location>
</feature>
<comment type="similarity">
    <text evidence="1">Belongs to the 'phage' integrase family.</text>
</comment>
<evidence type="ECO:0000259" key="3">
    <source>
        <dbReference type="Pfam" id="PF13356"/>
    </source>
</evidence>
<keyword evidence="5" id="KW-1185">Reference proteome</keyword>
<dbReference type="InterPro" id="IPR050808">
    <property type="entry name" value="Phage_Integrase"/>
</dbReference>
<accession>A0A2V4DPW1</accession>
<keyword evidence="2" id="KW-0229">DNA integration</keyword>
<evidence type="ECO:0000313" key="5">
    <source>
        <dbReference type="Proteomes" id="UP000247673"/>
    </source>
</evidence>
<gene>
    <name evidence="4" type="ORF">DKK78_01610</name>
</gene>
<evidence type="ECO:0000256" key="1">
    <source>
        <dbReference type="ARBA" id="ARBA00008857"/>
    </source>
</evidence>
<dbReference type="InterPro" id="IPR025166">
    <property type="entry name" value="Integrase_DNA_bind_dom"/>
</dbReference>
<dbReference type="PANTHER" id="PTHR30629:SF6">
    <property type="entry name" value="PROPHAGE INTEGRASE INTA-RELATED"/>
    <property type="match status" value="1"/>
</dbReference>
<dbReference type="OrthoDB" id="9795573at2"/>